<dbReference type="GO" id="GO:0016758">
    <property type="term" value="F:hexosyltransferase activity"/>
    <property type="evidence" value="ECO:0007669"/>
    <property type="project" value="InterPro"/>
</dbReference>
<dbReference type="AlphaFoldDB" id="A0A518FW65"/>
<feature type="transmembrane region" description="Helical" evidence="1">
    <location>
        <begin position="44"/>
        <end position="67"/>
    </location>
</feature>
<feature type="transmembrane region" description="Helical" evidence="1">
    <location>
        <begin position="79"/>
        <end position="97"/>
    </location>
</feature>
<feature type="transmembrane region" description="Helical" evidence="1">
    <location>
        <begin position="247"/>
        <end position="265"/>
    </location>
</feature>
<name>A0A518FW65_9PLAN</name>
<gene>
    <name evidence="2" type="ORF">Pan153_52730</name>
</gene>
<feature type="transmembrane region" description="Helical" evidence="1">
    <location>
        <begin position="285"/>
        <end position="309"/>
    </location>
</feature>
<protein>
    <recommendedName>
        <fullName evidence="4">DUF2029 domain-containing protein</fullName>
    </recommendedName>
</protein>
<keyword evidence="1" id="KW-0472">Membrane</keyword>
<evidence type="ECO:0000313" key="3">
    <source>
        <dbReference type="Proteomes" id="UP000320839"/>
    </source>
</evidence>
<organism evidence="2 3">
    <name type="scientific">Gimesia panareensis</name>
    <dbReference type="NCBI Taxonomy" id="2527978"/>
    <lineage>
        <taxon>Bacteria</taxon>
        <taxon>Pseudomonadati</taxon>
        <taxon>Planctomycetota</taxon>
        <taxon>Planctomycetia</taxon>
        <taxon>Planctomycetales</taxon>
        <taxon>Planctomycetaceae</taxon>
        <taxon>Gimesia</taxon>
    </lineage>
</organism>
<feature type="transmembrane region" description="Helical" evidence="1">
    <location>
        <begin position="495"/>
        <end position="512"/>
    </location>
</feature>
<evidence type="ECO:0000313" key="2">
    <source>
        <dbReference type="EMBL" id="QDV20597.1"/>
    </source>
</evidence>
<evidence type="ECO:0000256" key="1">
    <source>
        <dbReference type="SAM" id="Phobius"/>
    </source>
</evidence>
<keyword evidence="1" id="KW-1133">Transmembrane helix</keyword>
<accession>A0A518FW65</accession>
<dbReference type="Proteomes" id="UP000320839">
    <property type="component" value="Chromosome"/>
</dbReference>
<dbReference type="GO" id="GO:0005886">
    <property type="term" value="C:plasma membrane"/>
    <property type="evidence" value="ECO:0007669"/>
    <property type="project" value="UniProtKB-SubCell"/>
</dbReference>
<dbReference type="EMBL" id="CP036317">
    <property type="protein sequence ID" value="QDV20597.1"/>
    <property type="molecule type" value="Genomic_DNA"/>
</dbReference>
<keyword evidence="1" id="KW-0812">Transmembrane</keyword>
<feature type="transmembrane region" description="Helical" evidence="1">
    <location>
        <begin position="195"/>
        <end position="216"/>
    </location>
</feature>
<dbReference type="Pfam" id="PF26314">
    <property type="entry name" value="MptA_B_family"/>
    <property type="match status" value="1"/>
</dbReference>
<feature type="transmembrane region" description="Helical" evidence="1">
    <location>
        <begin position="315"/>
        <end position="336"/>
    </location>
</feature>
<feature type="transmembrane region" description="Helical" evidence="1">
    <location>
        <begin position="458"/>
        <end position="483"/>
    </location>
</feature>
<feature type="transmembrane region" description="Helical" evidence="1">
    <location>
        <begin position="12"/>
        <end position="32"/>
    </location>
</feature>
<evidence type="ECO:0008006" key="4">
    <source>
        <dbReference type="Google" id="ProtNLM"/>
    </source>
</evidence>
<sequence>MSFVKYLPEGLSLTISGGILWLGCVAITLVSAQFKYGSDQLSRPIPLILAILAAMIAVYLLSLKIALNTKNPSGTWRTIWVYAVAMRCILLFSTPILEIDYYRYMWDGETVLAGVSPYRYSPEQVILAEEQNLDQLPAELALLSQVSKHNKTATTILRRIHFAELPSIYPPVSQMVFALSALSTPDTASVETAILFLKFWIVCFDLGTIFLLWKLLIHLNLHPGWTIAYAWCPLILKEFANSGHLDAIAVFFTVLGVFWLVKALYPSESVISLVKHRRTGRTLNLAGLSLGLAIGAKLFPAVLIPFFLATVWKKYSLSAAVRFAFLTGIVSLVACWPQISPRLSPSTEPAISLRSKELSQLPQESLGVFLTRWKMNDFIFRLIEENLTPARSDLESGWVTITPVRWRDNFVNMVSQQFQLQKELVPFLTARFFLSFLTLVLILYWSWQGAHTKDPREWLHFVFLTLAWFWVCLPTLNPWYWTWVVPFLPFAKRRSWFLVSGLLFLYYSRFWFDYQWKNQEVWNSGYLGEEYFHQVVVGIEHLIWMLALILETFITKTVAVCSASQKDNSLSA</sequence>
<dbReference type="PROSITE" id="PS51257">
    <property type="entry name" value="PROKAR_LIPOPROTEIN"/>
    <property type="match status" value="1"/>
</dbReference>
<reference evidence="2 3" key="1">
    <citation type="submission" date="2019-02" db="EMBL/GenBank/DDBJ databases">
        <title>Deep-cultivation of Planctomycetes and their phenomic and genomic characterization uncovers novel biology.</title>
        <authorList>
            <person name="Wiegand S."/>
            <person name="Jogler M."/>
            <person name="Boedeker C."/>
            <person name="Pinto D."/>
            <person name="Vollmers J."/>
            <person name="Rivas-Marin E."/>
            <person name="Kohn T."/>
            <person name="Peeters S.H."/>
            <person name="Heuer A."/>
            <person name="Rast P."/>
            <person name="Oberbeckmann S."/>
            <person name="Bunk B."/>
            <person name="Jeske O."/>
            <person name="Meyerdierks A."/>
            <person name="Storesund J.E."/>
            <person name="Kallscheuer N."/>
            <person name="Luecker S."/>
            <person name="Lage O.M."/>
            <person name="Pohl T."/>
            <person name="Merkel B.J."/>
            <person name="Hornburger P."/>
            <person name="Mueller R.-W."/>
            <person name="Bruemmer F."/>
            <person name="Labrenz M."/>
            <person name="Spormann A.M."/>
            <person name="Op den Camp H."/>
            <person name="Overmann J."/>
            <person name="Amann R."/>
            <person name="Jetten M.S.M."/>
            <person name="Mascher T."/>
            <person name="Medema M.H."/>
            <person name="Devos D.P."/>
            <person name="Kaster A.-K."/>
            <person name="Ovreas L."/>
            <person name="Rohde M."/>
            <person name="Galperin M.Y."/>
            <person name="Jogler C."/>
        </authorList>
    </citation>
    <scope>NUCLEOTIDE SEQUENCE [LARGE SCALE GENOMIC DNA]</scope>
    <source>
        <strain evidence="2 3">Pan153</strain>
    </source>
</reference>
<proteinExistence type="predicted"/>
<feature type="transmembrane region" description="Helical" evidence="1">
    <location>
        <begin position="532"/>
        <end position="550"/>
    </location>
</feature>
<feature type="transmembrane region" description="Helical" evidence="1">
    <location>
        <begin position="424"/>
        <end position="446"/>
    </location>
</feature>